<keyword evidence="3" id="KW-0812">Transmembrane</keyword>
<dbReference type="RefSeq" id="WP_279994403.1">
    <property type="nucleotide sequence ID" value="NZ_JAOCDZ010000004.1"/>
</dbReference>
<dbReference type="CDD" id="cd01949">
    <property type="entry name" value="GGDEF"/>
    <property type="match status" value="1"/>
</dbReference>
<dbReference type="AlphaFoldDB" id="A0AA42LI08"/>
<feature type="transmembrane region" description="Helical" evidence="3">
    <location>
        <begin position="6"/>
        <end position="22"/>
    </location>
</feature>
<dbReference type="Gene3D" id="3.30.70.270">
    <property type="match status" value="1"/>
</dbReference>
<gene>
    <name evidence="5" type="ORF">N5D93_07015</name>
</gene>
<keyword evidence="3" id="KW-0472">Membrane</keyword>
<comment type="caution">
    <text evidence="5">The sequence shown here is derived from an EMBL/GenBank/DDBJ whole genome shotgun (WGS) entry which is preliminary data.</text>
</comment>
<dbReference type="EMBL" id="JAOCDZ010000004">
    <property type="protein sequence ID" value="MDH0735553.1"/>
    <property type="molecule type" value="Genomic_DNA"/>
</dbReference>
<keyword evidence="3" id="KW-1133">Transmembrane helix</keyword>
<evidence type="ECO:0000313" key="5">
    <source>
        <dbReference type="EMBL" id="MDH0735553.1"/>
    </source>
</evidence>
<proteinExistence type="predicted"/>
<organism evidence="5 6">
    <name type="scientific">Achromobacter spanius</name>
    <dbReference type="NCBI Taxonomy" id="217203"/>
    <lineage>
        <taxon>Bacteria</taxon>
        <taxon>Pseudomonadati</taxon>
        <taxon>Pseudomonadota</taxon>
        <taxon>Betaproteobacteria</taxon>
        <taxon>Burkholderiales</taxon>
        <taxon>Alcaligenaceae</taxon>
        <taxon>Achromobacter</taxon>
    </lineage>
</organism>
<evidence type="ECO:0000313" key="6">
    <source>
        <dbReference type="Proteomes" id="UP001161094"/>
    </source>
</evidence>
<dbReference type="InterPro" id="IPR043128">
    <property type="entry name" value="Rev_trsase/Diguanyl_cyclase"/>
</dbReference>
<sequence>MTTSLFFLMWGLATALALPLLLPFQARGVRGIRAFIAANALAVLSLLAFATVRLIPPEVYVIVSNAAWVFAISLVYVGVRQFFGLRPHIVRTAGISALCVLGFALLLYGTDDVAGRMLLFSGFTCVSALMTGRVIFQQRKQIRTRGVVLYLMLAIVGLAVLHALRVLVYGLGWAEPVSLVQPSPWGLFFIVCGSVTVPALFLALLLLVQTRLSEQMQAALTFDSLTHVHSRRSILDELERELQRCARSGSPLAVLVLDIDHFKSINDRYGHAAGDTALRHFAKVAQNAVRATDRVGRLGGEEFVLLMVDCDPARALVHAQRVCDALRDTPLYLQGVEVPMTASGGLASYQSGDSADVILARADVALYRAKEQGRDRVEMAFGGRAPGRMQVSSLVGMAPAANAPLVTQEGAGR</sequence>
<dbReference type="PANTHER" id="PTHR45138">
    <property type="entry name" value="REGULATORY COMPONENTS OF SENSORY TRANSDUCTION SYSTEM"/>
    <property type="match status" value="1"/>
</dbReference>
<dbReference type="InterPro" id="IPR029787">
    <property type="entry name" value="Nucleotide_cyclase"/>
</dbReference>
<dbReference type="EC" id="2.7.7.65" evidence="1"/>
<dbReference type="NCBIfam" id="TIGR00254">
    <property type="entry name" value="GGDEF"/>
    <property type="match status" value="1"/>
</dbReference>
<evidence type="ECO:0000256" key="2">
    <source>
        <dbReference type="ARBA" id="ARBA00034247"/>
    </source>
</evidence>
<dbReference type="GO" id="GO:0052621">
    <property type="term" value="F:diguanylate cyclase activity"/>
    <property type="evidence" value="ECO:0007669"/>
    <property type="project" value="UniProtKB-EC"/>
</dbReference>
<dbReference type="PROSITE" id="PS50887">
    <property type="entry name" value="GGDEF"/>
    <property type="match status" value="1"/>
</dbReference>
<reference evidence="5" key="1">
    <citation type="submission" date="2022-09" db="EMBL/GenBank/DDBJ databases">
        <title>Intensive care unit water sources are persistently colonized with multi-drug resistant bacteria and are the site of extensive horizontal gene transfer of antibiotic resistance genes.</title>
        <authorList>
            <person name="Diorio-Toth L."/>
        </authorList>
    </citation>
    <scope>NUCLEOTIDE SEQUENCE</scope>
    <source>
        <strain evidence="5">GD03843</strain>
    </source>
</reference>
<feature type="transmembrane region" description="Helical" evidence="3">
    <location>
        <begin position="34"/>
        <end position="53"/>
    </location>
</feature>
<evidence type="ECO:0000256" key="3">
    <source>
        <dbReference type="SAM" id="Phobius"/>
    </source>
</evidence>
<evidence type="ECO:0000259" key="4">
    <source>
        <dbReference type="PROSITE" id="PS50887"/>
    </source>
</evidence>
<dbReference type="FunFam" id="3.30.70.270:FF:000001">
    <property type="entry name" value="Diguanylate cyclase domain protein"/>
    <property type="match status" value="1"/>
</dbReference>
<feature type="transmembrane region" description="Helical" evidence="3">
    <location>
        <begin position="59"/>
        <end position="77"/>
    </location>
</feature>
<dbReference type="Pfam" id="PF00990">
    <property type="entry name" value="GGDEF"/>
    <property type="match status" value="1"/>
</dbReference>
<feature type="domain" description="GGDEF" evidence="4">
    <location>
        <begin position="250"/>
        <end position="382"/>
    </location>
</feature>
<dbReference type="GO" id="GO:0005886">
    <property type="term" value="C:plasma membrane"/>
    <property type="evidence" value="ECO:0007669"/>
    <property type="project" value="TreeGrafter"/>
</dbReference>
<dbReference type="InterPro" id="IPR050469">
    <property type="entry name" value="Diguanylate_Cyclase"/>
</dbReference>
<evidence type="ECO:0000256" key="1">
    <source>
        <dbReference type="ARBA" id="ARBA00012528"/>
    </source>
</evidence>
<name>A0AA42LI08_9BURK</name>
<protein>
    <recommendedName>
        <fullName evidence="1">diguanylate cyclase</fullName>
        <ecNumber evidence="1">2.7.7.65</ecNumber>
    </recommendedName>
</protein>
<accession>A0AA42LI08</accession>
<dbReference type="InterPro" id="IPR000160">
    <property type="entry name" value="GGDEF_dom"/>
</dbReference>
<dbReference type="GO" id="GO:1902201">
    <property type="term" value="P:negative regulation of bacterial-type flagellum-dependent cell motility"/>
    <property type="evidence" value="ECO:0007669"/>
    <property type="project" value="TreeGrafter"/>
</dbReference>
<dbReference type="GO" id="GO:0043709">
    <property type="term" value="P:cell adhesion involved in single-species biofilm formation"/>
    <property type="evidence" value="ECO:0007669"/>
    <property type="project" value="TreeGrafter"/>
</dbReference>
<comment type="catalytic activity">
    <reaction evidence="2">
        <text>2 GTP = 3',3'-c-di-GMP + 2 diphosphate</text>
        <dbReference type="Rhea" id="RHEA:24898"/>
        <dbReference type="ChEBI" id="CHEBI:33019"/>
        <dbReference type="ChEBI" id="CHEBI:37565"/>
        <dbReference type="ChEBI" id="CHEBI:58805"/>
        <dbReference type="EC" id="2.7.7.65"/>
    </reaction>
</comment>
<dbReference type="SMART" id="SM00267">
    <property type="entry name" value="GGDEF"/>
    <property type="match status" value="1"/>
</dbReference>
<dbReference type="Proteomes" id="UP001161094">
    <property type="component" value="Unassembled WGS sequence"/>
</dbReference>
<feature type="transmembrane region" description="Helical" evidence="3">
    <location>
        <begin position="148"/>
        <end position="173"/>
    </location>
</feature>
<feature type="transmembrane region" description="Helical" evidence="3">
    <location>
        <begin position="89"/>
        <end position="108"/>
    </location>
</feature>
<feature type="transmembrane region" description="Helical" evidence="3">
    <location>
        <begin position="114"/>
        <end position="136"/>
    </location>
</feature>
<dbReference type="PANTHER" id="PTHR45138:SF9">
    <property type="entry name" value="DIGUANYLATE CYCLASE DGCM-RELATED"/>
    <property type="match status" value="1"/>
</dbReference>
<feature type="transmembrane region" description="Helical" evidence="3">
    <location>
        <begin position="185"/>
        <end position="208"/>
    </location>
</feature>
<dbReference type="SUPFAM" id="SSF55073">
    <property type="entry name" value="Nucleotide cyclase"/>
    <property type="match status" value="1"/>
</dbReference>